<organism evidence="4 5">
    <name type="scientific">Lysobacter koreensis</name>
    <dbReference type="NCBI Taxonomy" id="266122"/>
    <lineage>
        <taxon>Bacteria</taxon>
        <taxon>Pseudomonadati</taxon>
        <taxon>Pseudomonadota</taxon>
        <taxon>Gammaproteobacteria</taxon>
        <taxon>Lysobacterales</taxon>
        <taxon>Lysobacteraceae</taxon>
        <taxon>Lysobacter</taxon>
    </lineage>
</organism>
<dbReference type="InterPro" id="IPR050832">
    <property type="entry name" value="Bact_Acetyltransf"/>
</dbReference>
<accession>A0ABW2YMY6</accession>
<dbReference type="InterPro" id="IPR000182">
    <property type="entry name" value="GNAT_dom"/>
</dbReference>
<name>A0ABW2YMY6_9GAMM</name>
<dbReference type="CDD" id="cd04301">
    <property type="entry name" value="NAT_SF"/>
    <property type="match status" value="1"/>
</dbReference>
<evidence type="ECO:0000313" key="5">
    <source>
        <dbReference type="Proteomes" id="UP001597090"/>
    </source>
</evidence>
<dbReference type="EC" id="2.3.-.-" evidence="4"/>
<keyword evidence="2 4" id="KW-0012">Acyltransferase</keyword>
<evidence type="ECO:0000256" key="1">
    <source>
        <dbReference type="ARBA" id="ARBA00022679"/>
    </source>
</evidence>
<dbReference type="Proteomes" id="UP001597090">
    <property type="component" value="Unassembled WGS sequence"/>
</dbReference>
<comment type="caution">
    <text evidence="4">The sequence shown here is derived from an EMBL/GenBank/DDBJ whole genome shotgun (WGS) entry which is preliminary data.</text>
</comment>
<dbReference type="RefSeq" id="WP_386812377.1">
    <property type="nucleotide sequence ID" value="NZ_JBHTIH010000003.1"/>
</dbReference>
<protein>
    <submittedName>
        <fullName evidence="4">GNAT family N-acetyltransferase</fullName>
        <ecNumber evidence="4">2.3.-.-</ecNumber>
    </submittedName>
</protein>
<evidence type="ECO:0000256" key="2">
    <source>
        <dbReference type="ARBA" id="ARBA00023315"/>
    </source>
</evidence>
<gene>
    <name evidence="4" type="ORF">ACFQZQ_08810</name>
</gene>
<feature type="domain" description="N-acetyltransferase" evidence="3">
    <location>
        <begin position="1"/>
        <end position="166"/>
    </location>
</feature>
<keyword evidence="5" id="KW-1185">Reference proteome</keyword>
<evidence type="ECO:0000259" key="3">
    <source>
        <dbReference type="PROSITE" id="PS51186"/>
    </source>
</evidence>
<keyword evidence="1 4" id="KW-0808">Transferase</keyword>
<sequence>MFAIEDLIARSARAFGAVDYTPRQIEAALRGTFGLDTQLVSDGTYFVAEHEGRIVGCGGWSRRRTLFGGDAHAQRDAGELDPRVDAARIRAFFIDPAHGRQGIGRAILERCEAEARACGFTRFALMATLPGVRLYQACGYASGSPIQHPLGDGLSIEFVPMHKNDPSPAP</sequence>
<dbReference type="InterPro" id="IPR016181">
    <property type="entry name" value="Acyl_CoA_acyltransferase"/>
</dbReference>
<dbReference type="PANTHER" id="PTHR43877">
    <property type="entry name" value="AMINOALKYLPHOSPHONATE N-ACETYLTRANSFERASE-RELATED-RELATED"/>
    <property type="match status" value="1"/>
</dbReference>
<evidence type="ECO:0000313" key="4">
    <source>
        <dbReference type="EMBL" id="MFD0739379.1"/>
    </source>
</evidence>
<dbReference type="PROSITE" id="PS51186">
    <property type="entry name" value="GNAT"/>
    <property type="match status" value="1"/>
</dbReference>
<dbReference type="Pfam" id="PF00583">
    <property type="entry name" value="Acetyltransf_1"/>
    <property type="match status" value="1"/>
</dbReference>
<reference evidence="5" key="1">
    <citation type="journal article" date="2019" name="Int. J. Syst. Evol. Microbiol.">
        <title>The Global Catalogue of Microorganisms (GCM) 10K type strain sequencing project: providing services to taxonomists for standard genome sequencing and annotation.</title>
        <authorList>
            <consortium name="The Broad Institute Genomics Platform"/>
            <consortium name="The Broad Institute Genome Sequencing Center for Infectious Disease"/>
            <person name="Wu L."/>
            <person name="Ma J."/>
        </authorList>
    </citation>
    <scope>NUCLEOTIDE SEQUENCE [LARGE SCALE GENOMIC DNA]</scope>
    <source>
        <strain evidence="5">CCUG 55491</strain>
    </source>
</reference>
<dbReference type="SUPFAM" id="SSF55729">
    <property type="entry name" value="Acyl-CoA N-acyltransferases (Nat)"/>
    <property type="match status" value="1"/>
</dbReference>
<dbReference type="PANTHER" id="PTHR43877:SF1">
    <property type="entry name" value="ACETYLTRANSFERASE"/>
    <property type="match status" value="1"/>
</dbReference>
<proteinExistence type="predicted"/>
<dbReference type="GO" id="GO:0016746">
    <property type="term" value="F:acyltransferase activity"/>
    <property type="evidence" value="ECO:0007669"/>
    <property type="project" value="UniProtKB-KW"/>
</dbReference>
<dbReference type="EMBL" id="JBHTIH010000003">
    <property type="protein sequence ID" value="MFD0739379.1"/>
    <property type="molecule type" value="Genomic_DNA"/>
</dbReference>
<dbReference type="Gene3D" id="3.40.630.30">
    <property type="match status" value="1"/>
</dbReference>